<proteinExistence type="predicted"/>
<reference evidence="2" key="1">
    <citation type="submission" date="2016-06" db="EMBL/GenBank/DDBJ databases">
        <authorList>
            <person name="Varghese N."/>
            <person name="Submissions Spin"/>
        </authorList>
    </citation>
    <scope>NUCLEOTIDE SEQUENCE [LARGE SCALE GENOMIC DNA]</scope>
    <source>
        <strain evidence="2">DSM 45431</strain>
    </source>
</reference>
<organism evidence="1 2">
    <name type="scientific">Micromonospora rhizosphaerae</name>
    <dbReference type="NCBI Taxonomy" id="568872"/>
    <lineage>
        <taxon>Bacteria</taxon>
        <taxon>Bacillati</taxon>
        <taxon>Actinomycetota</taxon>
        <taxon>Actinomycetes</taxon>
        <taxon>Micromonosporales</taxon>
        <taxon>Micromonosporaceae</taxon>
        <taxon>Micromonospora</taxon>
    </lineage>
</organism>
<name>A0A1C6T1B0_9ACTN</name>
<dbReference type="InterPro" id="IPR006764">
    <property type="entry name" value="SAM_dep_MeTrfase_SAV2177_type"/>
</dbReference>
<keyword evidence="1" id="KW-0808">Transferase</keyword>
<sequence>MNLPEADPMRDRIDTTTAHPARRYNYWLGGKDNFAADRESADRIAAAWPSAPIAARENRRFLRRATTYLAREAGIRQFLDIGTGLPTANNTHEVAQAIAPETRVVYVDNDPMVMAHARALLTSAPEGRTAYLEADLREPETILTHPDLLATLDLSRPIGLMLVAVLHFIPGPGAAAPIVARLLDALPTGSYLVATNATKDFLSEPVAAVYDRMLATGQTDIWPRTRAEFAALLRDLDVVEPGVVPVNEWRAESEEAPRPASADVSVYGAVARLP</sequence>
<dbReference type="GO" id="GO:0032259">
    <property type="term" value="P:methylation"/>
    <property type="evidence" value="ECO:0007669"/>
    <property type="project" value="UniProtKB-KW"/>
</dbReference>
<dbReference type="SUPFAM" id="SSF53335">
    <property type="entry name" value="S-adenosyl-L-methionine-dependent methyltransferases"/>
    <property type="match status" value="1"/>
</dbReference>
<dbReference type="EMBL" id="FMHV01000002">
    <property type="protein sequence ID" value="SCL35487.1"/>
    <property type="molecule type" value="Genomic_DNA"/>
</dbReference>
<keyword evidence="1" id="KW-0489">Methyltransferase</keyword>
<protein>
    <submittedName>
        <fullName evidence="1">S-adenosyl methyltransferase</fullName>
    </submittedName>
</protein>
<gene>
    <name evidence="1" type="ORF">GA0070624_5274</name>
</gene>
<dbReference type="Gene3D" id="3.40.50.150">
    <property type="entry name" value="Vaccinia Virus protein VP39"/>
    <property type="match status" value="1"/>
</dbReference>
<dbReference type="GO" id="GO:0008168">
    <property type="term" value="F:methyltransferase activity"/>
    <property type="evidence" value="ECO:0007669"/>
    <property type="project" value="UniProtKB-KW"/>
</dbReference>
<evidence type="ECO:0000313" key="2">
    <source>
        <dbReference type="Proteomes" id="UP000199413"/>
    </source>
</evidence>
<keyword evidence="2" id="KW-1185">Reference proteome</keyword>
<dbReference type="InterPro" id="IPR029063">
    <property type="entry name" value="SAM-dependent_MTases_sf"/>
</dbReference>
<dbReference type="Pfam" id="PF04672">
    <property type="entry name" value="Methyltransf_19"/>
    <property type="match status" value="1"/>
</dbReference>
<dbReference type="PIRSF" id="PIRSF017393">
    <property type="entry name" value="MTase_SAV2177"/>
    <property type="match status" value="1"/>
</dbReference>
<dbReference type="Proteomes" id="UP000199413">
    <property type="component" value="Unassembled WGS sequence"/>
</dbReference>
<accession>A0A1C6T1B0</accession>
<dbReference type="CDD" id="cd02440">
    <property type="entry name" value="AdoMet_MTases"/>
    <property type="match status" value="1"/>
</dbReference>
<evidence type="ECO:0000313" key="1">
    <source>
        <dbReference type="EMBL" id="SCL35487.1"/>
    </source>
</evidence>
<dbReference type="STRING" id="568872.GA0070624_5274"/>
<dbReference type="AlphaFoldDB" id="A0A1C6T1B0"/>